<dbReference type="InterPro" id="IPR004474">
    <property type="entry name" value="LytR_CpsA_psr"/>
</dbReference>
<dbReference type="RefSeq" id="WP_084427527.1">
    <property type="nucleotide sequence ID" value="NZ_FWXV01000002.1"/>
</dbReference>
<evidence type="ECO:0000256" key="2">
    <source>
        <dbReference type="SAM" id="MobiDB-lite"/>
    </source>
</evidence>
<dbReference type="PANTHER" id="PTHR33392">
    <property type="entry name" value="POLYISOPRENYL-TEICHOIC ACID--PEPTIDOGLYCAN TEICHOIC ACID TRANSFERASE TAGU"/>
    <property type="match status" value="1"/>
</dbReference>
<dbReference type="PANTHER" id="PTHR33392:SF6">
    <property type="entry name" value="POLYISOPRENYL-TEICHOIC ACID--PEPTIDOGLYCAN TEICHOIC ACID TRANSFERASE TAGU"/>
    <property type="match status" value="1"/>
</dbReference>
<dbReference type="InterPro" id="IPR050922">
    <property type="entry name" value="LytR/CpsA/Psr_CW_biosynth"/>
</dbReference>
<feature type="domain" description="Cell envelope-related transcriptional attenuator" evidence="4">
    <location>
        <begin position="95"/>
        <end position="269"/>
    </location>
</feature>
<dbReference type="NCBIfam" id="TIGR00350">
    <property type="entry name" value="lytR_cpsA_psr"/>
    <property type="match status" value="1"/>
</dbReference>
<evidence type="ECO:0000256" key="1">
    <source>
        <dbReference type="ARBA" id="ARBA00006068"/>
    </source>
</evidence>
<evidence type="ECO:0000259" key="4">
    <source>
        <dbReference type="Pfam" id="PF03816"/>
    </source>
</evidence>
<keyword evidence="3" id="KW-0812">Transmembrane</keyword>
<keyword evidence="6" id="KW-1185">Reference proteome</keyword>
<dbReference type="AlphaFoldDB" id="A0A1Y5XM87"/>
<dbReference type="Pfam" id="PF03816">
    <property type="entry name" value="LytR_cpsA_psr"/>
    <property type="match status" value="1"/>
</dbReference>
<dbReference type="EMBL" id="FWXV01000002">
    <property type="protein sequence ID" value="SMC98285.1"/>
    <property type="molecule type" value="Genomic_DNA"/>
</dbReference>
<reference evidence="5 6" key="1">
    <citation type="submission" date="2017-04" db="EMBL/GenBank/DDBJ databases">
        <authorList>
            <person name="Afonso C.L."/>
            <person name="Miller P.J."/>
            <person name="Scott M.A."/>
            <person name="Spackman E."/>
            <person name="Goraichik I."/>
            <person name="Dimitrov K.M."/>
            <person name="Suarez D.L."/>
            <person name="Swayne D.E."/>
        </authorList>
    </citation>
    <scope>NUCLEOTIDE SEQUENCE [LARGE SCALE GENOMIC DNA]</scope>
    <source>
        <strain evidence="5 6">DSM 43828</strain>
    </source>
</reference>
<evidence type="ECO:0000313" key="5">
    <source>
        <dbReference type="EMBL" id="SMC98285.1"/>
    </source>
</evidence>
<proteinExistence type="inferred from homology"/>
<sequence length="385" mass="41284">MGWLRTSALVVVRTTWILVSVALMVAAGVAWATYQDLDEGVRRSKAIAPDAPRSVDAMNILVMGLTTRLDLNGEPLPDAVLAQLQAGESDRGGYNANTLMLLHIPNDGSQATALSVPRDNFVDLQGIPGGPVRGKIKEAYGRAKIAEETRLRAEGVQDTHELEFLGREAGRRAQVETVRTFLDVPIDHIAEVSLAGFYYLAGALGGIEVCVNNATHDPMSGANLVAGNQTLNASQALAFVRQRHGLKNGDLDRTRRQQAFIAAVMHKVRSQGASALPGLVDVAKQNVVVDEGIELFDFAVRMSNLTGSRMRYLTLPIEDTQTVDGESINIVDTQKVRAKVAESLTPQPTPRRPNKPETPAAPAAAPPVNQPAVPPPPPTPIPCVD</sequence>
<keyword evidence="3" id="KW-1133">Transmembrane helix</keyword>
<keyword evidence="3" id="KW-0472">Membrane</keyword>
<comment type="similarity">
    <text evidence="1">Belongs to the LytR/CpsA/Psr (LCP) family.</text>
</comment>
<feature type="compositionally biased region" description="Pro residues" evidence="2">
    <location>
        <begin position="364"/>
        <end position="385"/>
    </location>
</feature>
<name>A0A1Y5XM87_KIBAR</name>
<organism evidence="5 6">
    <name type="scientific">Kibdelosporangium aridum</name>
    <dbReference type="NCBI Taxonomy" id="2030"/>
    <lineage>
        <taxon>Bacteria</taxon>
        <taxon>Bacillati</taxon>
        <taxon>Actinomycetota</taxon>
        <taxon>Actinomycetes</taxon>
        <taxon>Pseudonocardiales</taxon>
        <taxon>Pseudonocardiaceae</taxon>
        <taxon>Kibdelosporangium</taxon>
    </lineage>
</organism>
<evidence type="ECO:0000256" key="3">
    <source>
        <dbReference type="SAM" id="Phobius"/>
    </source>
</evidence>
<dbReference type="OrthoDB" id="9782542at2"/>
<protein>
    <submittedName>
        <fullName evidence="5">Transcriptional attenuator, LytR family</fullName>
    </submittedName>
</protein>
<dbReference type="Proteomes" id="UP000192674">
    <property type="component" value="Unassembled WGS sequence"/>
</dbReference>
<feature type="region of interest" description="Disordered" evidence="2">
    <location>
        <begin position="339"/>
        <end position="385"/>
    </location>
</feature>
<gene>
    <name evidence="5" type="ORF">SAMN05661093_03522</name>
</gene>
<feature type="transmembrane region" description="Helical" evidence="3">
    <location>
        <begin position="15"/>
        <end position="34"/>
    </location>
</feature>
<evidence type="ECO:0000313" key="6">
    <source>
        <dbReference type="Proteomes" id="UP000192674"/>
    </source>
</evidence>
<accession>A0A1Y5XM87</accession>
<dbReference type="Gene3D" id="3.40.630.190">
    <property type="entry name" value="LCP protein"/>
    <property type="match status" value="1"/>
</dbReference>